<feature type="non-terminal residue" evidence="2">
    <location>
        <position position="72"/>
    </location>
</feature>
<dbReference type="AlphaFoldDB" id="A0A1A8NFX1"/>
<protein>
    <submittedName>
        <fullName evidence="2">Dual specificity phosphatase 27 (Putative)</fullName>
    </submittedName>
</protein>
<feature type="non-terminal residue" evidence="2">
    <location>
        <position position="1"/>
    </location>
</feature>
<reference evidence="2" key="2">
    <citation type="submission" date="2016-06" db="EMBL/GenBank/DDBJ databases">
        <title>The genome of a short-lived fish provides insights into sex chromosome evolution and the genetic control of aging.</title>
        <authorList>
            <person name="Reichwald K."/>
            <person name="Felder M."/>
            <person name="Petzold A."/>
            <person name="Koch P."/>
            <person name="Groth M."/>
            <person name="Platzer M."/>
        </authorList>
    </citation>
    <scope>NUCLEOTIDE SEQUENCE</scope>
    <source>
        <tissue evidence="2">Brain</tissue>
    </source>
</reference>
<reference evidence="2" key="1">
    <citation type="submission" date="2016-05" db="EMBL/GenBank/DDBJ databases">
        <authorList>
            <person name="Lavstsen T."/>
            <person name="Jespersen J.S."/>
        </authorList>
    </citation>
    <scope>NUCLEOTIDE SEQUENCE</scope>
    <source>
        <tissue evidence="2">Brain</tissue>
    </source>
</reference>
<sequence length="72" mass="8312">ANDPNDRYKVLDGAERDEEVSYLGRIPEGKDETVTKSAEEREREEDSETEGMKIEQEENVHQLESKTSNEIK</sequence>
<dbReference type="EMBL" id="HAEH01001863">
    <property type="protein sequence ID" value="SBR67754.1"/>
    <property type="molecule type" value="Transcribed_RNA"/>
</dbReference>
<organism evidence="2">
    <name type="scientific">Nothobranchius rachovii</name>
    <name type="common">bluefin notho</name>
    <dbReference type="NCBI Taxonomy" id="451742"/>
    <lineage>
        <taxon>Eukaryota</taxon>
        <taxon>Metazoa</taxon>
        <taxon>Chordata</taxon>
        <taxon>Craniata</taxon>
        <taxon>Vertebrata</taxon>
        <taxon>Euteleostomi</taxon>
        <taxon>Actinopterygii</taxon>
        <taxon>Neopterygii</taxon>
        <taxon>Teleostei</taxon>
        <taxon>Neoteleostei</taxon>
        <taxon>Acanthomorphata</taxon>
        <taxon>Ovalentaria</taxon>
        <taxon>Atherinomorphae</taxon>
        <taxon>Cyprinodontiformes</taxon>
        <taxon>Nothobranchiidae</taxon>
        <taxon>Nothobranchius</taxon>
    </lineage>
</organism>
<name>A0A1A8NFX1_9TELE</name>
<evidence type="ECO:0000313" key="2">
    <source>
        <dbReference type="EMBL" id="SBR67754.1"/>
    </source>
</evidence>
<proteinExistence type="predicted"/>
<gene>
    <name evidence="2" type="primary">DUSP27</name>
</gene>
<evidence type="ECO:0000256" key="1">
    <source>
        <dbReference type="SAM" id="MobiDB-lite"/>
    </source>
</evidence>
<feature type="compositionally biased region" description="Basic and acidic residues" evidence="1">
    <location>
        <begin position="50"/>
        <end position="72"/>
    </location>
</feature>
<accession>A0A1A8NFX1</accession>
<feature type="region of interest" description="Disordered" evidence="1">
    <location>
        <begin position="24"/>
        <end position="72"/>
    </location>
</feature>
<feature type="compositionally biased region" description="Basic and acidic residues" evidence="1">
    <location>
        <begin position="27"/>
        <end position="41"/>
    </location>
</feature>